<dbReference type="SUPFAM" id="SSF55856">
    <property type="entry name" value="Cytochrome b5-like heme/steroid binding domain"/>
    <property type="match status" value="2"/>
</dbReference>
<evidence type="ECO:0000256" key="3">
    <source>
        <dbReference type="ARBA" id="ARBA00004569"/>
    </source>
</evidence>
<dbReference type="FunFam" id="3.20.20.70:FF:000062">
    <property type="entry name" value="Cytochrome b2, mitochondrial, putative"/>
    <property type="match status" value="1"/>
</dbReference>
<evidence type="ECO:0000313" key="20">
    <source>
        <dbReference type="Proteomes" id="UP000217199"/>
    </source>
</evidence>
<comment type="similarity">
    <text evidence="14">In the N-terminal section; belongs to the cytochrome b5 family.</text>
</comment>
<organism evidence="19 20">
    <name type="scientific">Pyrrhoderma noxium</name>
    <dbReference type="NCBI Taxonomy" id="2282107"/>
    <lineage>
        <taxon>Eukaryota</taxon>
        <taxon>Fungi</taxon>
        <taxon>Dikarya</taxon>
        <taxon>Basidiomycota</taxon>
        <taxon>Agaricomycotina</taxon>
        <taxon>Agaricomycetes</taxon>
        <taxon>Hymenochaetales</taxon>
        <taxon>Hymenochaetaceae</taxon>
        <taxon>Pyrrhoderma</taxon>
    </lineage>
</organism>
<dbReference type="OrthoDB" id="1925334at2759"/>
<evidence type="ECO:0000256" key="7">
    <source>
        <dbReference type="ARBA" id="ARBA00022643"/>
    </source>
</evidence>
<dbReference type="InterPro" id="IPR008259">
    <property type="entry name" value="FMN_hydac_DH_AS"/>
</dbReference>
<sequence length="555" mass="61266">MSEPAEELKVLSSSEISTHNNRDSCWIVVHGKVYDVTEFLDGMFISLLTGILPLTGGTPRPPRYDLVSHSVMTKLKGNLFPGGSKIILKYAGKDATKEYDPIHPPDAITTHLPKEKHVGVLDPSSSSSVIHEETQEEKRHKELLASTPPISSILNLHDFESIARRVLPPKAWAYYSSAADDEITLRENRGAYLRIWFRPQILVDVENVDFSTTILGQRSSMPIYITATALGKLGHPDGELNLTRGAAKHGVIQMIPTLASCSFDQLVDGTAPGQVQFMQLYVNKDRSVTERIVRHAEERGIKGLFITVDAPQLGRREKDMRMKFDDEGADVQHGDASVDRSQGAARAISSFIDPSLSWKDIPWFKSITKMPIILKGVQRWEDALRAYDDGCAGVVLSNHGGRQLDTAPSGIEVLVSVVRAFKEKRGITFPIPDGRFQLFVDGGVRRATDVLKAVALGATAVGIGRPFLYAYSSYGQDGINKALQILKDEFEMNMRLLGAPTISDVKPDMVDTANINQHIVSVPTDRLYDANYESMQGAELRQAKNDIKSSTLSKL</sequence>
<dbReference type="EC" id="1.1.2.3" evidence="15"/>
<evidence type="ECO:0000259" key="18">
    <source>
        <dbReference type="PROSITE" id="PS51349"/>
    </source>
</evidence>
<protein>
    <recommendedName>
        <fullName evidence="16">L-lactate dehydrogenase (cytochrome)</fullName>
        <ecNumber evidence="15">1.1.2.3</ecNumber>
    </recommendedName>
</protein>
<comment type="cofactor">
    <cofactor evidence="2">
        <name>heme b</name>
        <dbReference type="ChEBI" id="CHEBI:60344"/>
    </cofactor>
</comment>
<evidence type="ECO:0000256" key="5">
    <source>
        <dbReference type="ARBA" id="ARBA00022617"/>
    </source>
</evidence>
<keyword evidence="7" id="KW-0288">FMN</keyword>
<feature type="domain" description="Cytochrome b5 heme-binding" evidence="17">
    <location>
        <begin position="8"/>
        <end position="122"/>
    </location>
</feature>
<evidence type="ECO:0000256" key="8">
    <source>
        <dbReference type="ARBA" id="ARBA00022723"/>
    </source>
</evidence>
<dbReference type="InterPro" id="IPR001199">
    <property type="entry name" value="Cyt_B5-like_heme/steroid-bd"/>
</dbReference>
<gene>
    <name evidence="19" type="ORF">PNOK_0122900</name>
</gene>
<dbReference type="GO" id="GO:0006089">
    <property type="term" value="P:lactate metabolic process"/>
    <property type="evidence" value="ECO:0007669"/>
    <property type="project" value="TreeGrafter"/>
</dbReference>
<dbReference type="GO" id="GO:0004460">
    <property type="term" value="F:L-lactate dehydrogenase (cytochrome) activity"/>
    <property type="evidence" value="ECO:0007669"/>
    <property type="project" value="UniProtKB-EC"/>
</dbReference>
<proteinExistence type="inferred from homology"/>
<dbReference type="InterPro" id="IPR036400">
    <property type="entry name" value="Cyt_B5-like_heme/steroid_sf"/>
</dbReference>
<evidence type="ECO:0000256" key="11">
    <source>
        <dbReference type="ARBA" id="ARBA00023128"/>
    </source>
</evidence>
<dbReference type="GO" id="GO:0046872">
    <property type="term" value="F:metal ion binding"/>
    <property type="evidence" value="ECO:0007669"/>
    <property type="project" value="UniProtKB-KW"/>
</dbReference>
<dbReference type="SUPFAM" id="SSF51395">
    <property type="entry name" value="FMN-linked oxidoreductases"/>
    <property type="match status" value="1"/>
</dbReference>
<dbReference type="GO" id="GO:0005758">
    <property type="term" value="C:mitochondrial intermembrane space"/>
    <property type="evidence" value="ECO:0007669"/>
    <property type="project" value="UniProtKB-SubCell"/>
</dbReference>
<dbReference type="Gene3D" id="3.20.20.70">
    <property type="entry name" value="Aldolase class I"/>
    <property type="match status" value="1"/>
</dbReference>
<dbReference type="PROSITE" id="PS51349">
    <property type="entry name" value="FMN_HYDROXY_ACID_DH_2"/>
    <property type="match status" value="1"/>
</dbReference>
<accession>A0A286UX69</accession>
<reference evidence="19 20" key="1">
    <citation type="journal article" date="2017" name="Mol. Ecol.">
        <title>Comparative and population genomic landscape of Phellinus noxius: A hypervariable fungus causing root rot in trees.</title>
        <authorList>
            <person name="Chung C.L."/>
            <person name="Lee T.J."/>
            <person name="Akiba M."/>
            <person name="Lee H.H."/>
            <person name="Kuo T.H."/>
            <person name="Liu D."/>
            <person name="Ke H.M."/>
            <person name="Yokoi T."/>
            <person name="Roa M.B."/>
            <person name="Lu M.J."/>
            <person name="Chang Y.Y."/>
            <person name="Ann P.J."/>
            <person name="Tsai J.N."/>
            <person name="Chen C.Y."/>
            <person name="Tzean S.S."/>
            <person name="Ota Y."/>
            <person name="Hattori T."/>
            <person name="Sahashi N."/>
            <person name="Liou R.F."/>
            <person name="Kikuchi T."/>
            <person name="Tsai I.J."/>
        </authorList>
    </citation>
    <scope>NUCLEOTIDE SEQUENCE [LARGE SCALE GENOMIC DNA]</scope>
    <source>
        <strain evidence="19 20">FFPRI411160</strain>
    </source>
</reference>
<keyword evidence="6" id="KW-0285">Flavoprotein</keyword>
<evidence type="ECO:0000256" key="13">
    <source>
        <dbReference type="ARBA" id="ARBA00061137"/>
    </source>
</evidence>
<comment type="catalytic activity">
    <reaction evidence="12">
        <text>(S)-lactate + 2 Fe(III)-[cytochrome c] = 2 Fe(II)-[cytochrome c] + pyruvate + 2 H(+)</text>
        <dbReference type="Rhea" id="RHEA:19909"/>
        <dbReference type="Rhea" id="RHEA-COMP:10350"/>
        <dbReference type="Rhea" id="RHEA-COMP:14399"/>
        <dbReference type="ChEBI" id="CHEBI:15361"/>
        <dbReference type="ChEBI" id="CHEBI:15378"/>
        <dbReference type="ChEBI" id="CHEBI:16651"/>
        <dbReference type="ChEBI" id="CHEBI:29033"/>
        <dbReference type="ChEBI" id="CHEBI:29034"/>
        <dbReference type="EC" id="1.1.2.3"/>
    </reaction>
    <physiologicalReaction direction="left-to-right" evidence="12">
        <dbReference type="Rhea" id="RHEA:19910"/>
    </physiologicalReaction>
</comment>
<dbReference type="InterPro" id="IPR037458">
    <property type="entry name" value="L-MDH/L-LDH_FMN-bd"/>
</dbReference>
<dbReference type="CDD" id="cd02922">
    <property type="entry name" value="FCB2_FMN"/>
    <property type="match status" value="1"/>
</dbReference>
<evidence type="ECO:0000259" key="17">
    <source>
        <dbReference type="PROSITE" id="PS50255"/>
    </source>
</evidence>
<dbReference type="Gene3D" id="3.10.120.10">
    <property type="entry name" value="Cytochrome b5-like heme/steroid binding domain"/>
    <property type="match status" value="1"/>
</dbReference>
<comment type="caution">
    <text evidence="19">The sequence shown here is derived from an EMBL/GenBank/DDBJ whole genome shotgun (WGS) entry which is preliminary data.</text>
</comment>
<dbReference type="InterPro" id="IPR013785">
    <property type="entry name" value="Aldolase_TIM"/>
</dbReference>
<dbReference type="AlphaFoldDB" id="A0A286UX69"/>
<dbReference type="InterPro" id="IPR037396">
    <property type="entry name" value="FMN_HAD"/>
</dbReference>
<evidence type="ECO:0000256" key="2">
    <source>
        <dbReference type="ARBA" id="ARBA00001970"/>
    </source>
</evidence>
<evidence type="ECO:0000256" key="16">
    <source>
        <dbReference type="ARBA" id="ARBA00068515"/>
    </source>
</evidence>
<dbReference type="PROSITE" id="PS00557">
    <property type="entry name" value="FMN_HYDROXY_ACID_DH_1"/>
    <property type="match status" value="1"/>
</dbReference>
<dbReference type="PANTHER" id="PTHR10578:SF148">
    <property type="entry name" value="L-LACTATE DEHYDROGENASE (CYTOCHROME)"/>
    <property type="match status" value="1"/>
</dbReference>
<evidence type="ECO:0000256" key="10">
    <source>
        <dbReference type="ARBA" id="ARBA00023004"/>
    </source>
</evidence>
<dbReference type="InterPro" id="IPR000262">
    <property type="entry name" value="FMN-dep_DH"/>
</dbReference>
<dbReference type="FunCoup" id="A0A286UX69">
    <property type="interactions" value="87"/>
</dbReference>
<comment type="subunit">
    <text evidence="4">Homotetramer.</text>
</comment>
<evidence type="ECO:0000313" key="19">
    <source>
        <dbReference type="EMBL" id="PAV24161.1"/>
    </source>
</evidence>
<evidence type="ECO:0000256" key="15">
    <source>
        <dbReference type="ARBA" id="ARBA00066458"/>
    </source>
</evidence>
<evidence type="ECO:0000256" key="12">
    <source>
        <dbReference type="ARBA" id="ARBA00052399"/>
    </source>
</evidence>
<name>A0A286UX69_9AGAM</name>
<dbReference type="PANTHER" id="PTHR10578">
    <property type="entry name" value="S -2-HYDROXY-ACID OXIDASE-RELATED"/>
    <property type="match status" value="1"/>
</dbReference>
<dbReference type="Proteomes" id="UP000217199">
    <property type="component" value="Unassembled WGS sequence"/>
</dbReference>
<keyword evidence="10" id="KW-0408">Iron</keyword>
<dbReference type="Pfam" id="PF01070">
    <property type="entry name" value="FMN_dh"/>
    <property type="match status" value="1"/>
</dbReference>
<dbReference type="PROSITE" id="PS50255">
    <property type="entry name" value="CYTOCHROME_B5_2"/>
    <property type="match status" value="1"/>
</dbReference>
<keyword evidence="9" id="KW-0560">Oxidoreductase</keyword>
<evidence type="ECO:0000256" key="1">
    <source>
        <dbReference type="ARBA" id="ARBA00001917"/>
    </source>
</evidence>
<evidence type="ECO:0000256" key="9">
    <source>
        <dbReference type="ARBA" id="ARBA00023002"/>
    </source>
</evidence>
<evidence type="ECO:0000256" key="6">
    <source>
        <dbReference type="ARBA" id="ARBA00022630"/>
    </source>
</evidence>
<dbReference type="STRING" id="2282107.A0A286UX69"/>
<dbReference type="InParanoid" id="A0A286UX69"/>
<keyword evidence="5" id="KW-0349">Heme</keyword>
<keyword evidence="11" id="KW-0496">Mitochondrion</keyword>
<dbReference type="EMBL" id="NBII01000001">
    <property type="protein sequence ID" value="PAV24161.1"/>
    <property type="molecule type" value="Genomic_DNA"/>
</dbReference>
<evidence type="ECO:0000256" key="14">
    <source>
        <dbReference type="ARBA" id="ARBA00061589"/>
    </source>
</evidence>
<comment type="subcellular location">
    <subcellularLocation>
        <location evidence="3">Mitochondrion intermembrane space</location>
    </subcellularLocation>
</comment>
<comment type="cofactor">
    <cofactor evidence="1">
        <name>FMN</name>
        <dbReference type="ChEBI" id="CHEBI:58210"/>
    </cofactor>
</comment>
<feature type="domain" description="FMN hydroxy acid dehydrogenase" evidence="18">
    <location>
        <begin position="148"/>
        <end position="515"/>
    </location>
</feature>
<keyword evidence="20" id="KW-1185">Reference proteome</keyword>
<evidence type="ECO:0000256" key="4">
    <source>
        <dbReference type="ARBA" id="ARBA00011881"/>
    </source>
</evidence>
<dbReference type="SMART" id="SM01117">
    <property type="entry name" value="Cyt-b5"/>
    <property type="match status" value="1"/>
</dbReference>
<keyword evidence="8" id="KW-0479">Metal-binding</keyword>
<comment type="similarity">
    <text evidence="13">In the C-terminal section; belongs to the FMN-dependent alpha-hydroxy acid dehydrogenase family.</text>
</comment>
<dbReference type="Pfam" id="PF00173">
    <property type="entry name" value="Cyt-b5"/>
    <property type="match status" value="2"/>
</dbReference>